<keyword evidence="2 5" id="KW-0479">Metal-binding</keyword>
<feature type="binding site" evidence="5">
    <location>
        <position position="69"/>
    </location>
    <ligand>
        <name>Mg(2+)</name>
        <dbReference type="ChEBI" id="CHEBI:18420"/>
        <label>1</label>
        <note>catalytic</note>
    </ligand>
</feature>
<feature type="binding site" evidence="5">
    <location>
        <position position="91"/>
    </location>
    <ligand>
        <name>Mg(2+)</name>
        <dbReference type="ChEBI" id="CHEBI:18420"/>
        <label>1</label>
        <note>catalytic</note>
    </ligand>
</feature>
<organism evidence="6 7">
    <name type="scientific">Sphingomonas melonis</name>
    <dbReference type="NCBI Taxonomy" id="152682"/>
    <lineage>
        <taxon>Bacteria</taxon>
        <taxon>Pseudomonadati</taxon>
        <taxon>Pseudomonadota</taxon>
        <taxon>Alphaproteobacteria</taxon>
        <taxon>Sphingomonadales</taxon>
        <taxon>Sphingomonadaceae</taxon>
        <taxon>Sphingomonas</taxon>
    </lineage>
</organism>
<dbReference type="InterPro" id="IPR000760">
    <property type="entry name" value="Inositol_monophosphatase-like"/>
</dbReference>
<proteinExistence type="inferred from homology"/>
<dbReference type="Pfam" id="PF00459">
    <property type="entry name" value="Inositol_P"/>
    <property type="match status" value="1"/>
</dbReference>
<comment type="cofactor">
    <cofactor evidence="5">
        <name>Mg(2+)</name>
        <dbReference type="ChEBI" id="CHEBI:18420"/>
    </cofactor>
</comment>
<evidence type="ECO:0000256" key="2">
    <source>
        <dbReference type="ARBA" id="ARBA00022723"/>
    </source>
</evidence>
<name>A0A0D1MAL8_9SPHN</name>
<comment type="caution">
    <text evidence="6">The sequence shown here is derived from an EMBL/GenBank/DDBJ whole genome shotgun (WGS) entry which is preliminary data.</text>
</comment>
<evidence type="ECO:0000256" key="5">
    <source>
        <dbReference type="PIRSR" id="PIRSR600760-2"/>
    </source>
</evidence>
<evidence type="ECO:0000256" key="4">
    <source>
        <dbReference type="ARBA" id="ARBA00022842"/>
    </source>
</evidence>
<feature type="binding site" evidence="5">
    <location>
        <position position="215"/>
    </location>
    <ligand>
        <name>Mg(2+)</name>
        <dbReference type="ChEBI" id="CHEBI:18420"/>
        <label>1</label>
        <note>catalytic</note>
    </ligand>
</feature>
<accession>A0A0D1MAL8</accession>
<gene>
    <name evidence="6" type="ORF">SR41_03675</name>
</gene>
<protein>
    <submittedName>
        <fullName evidence="6">Inositol monophosphatase</fullName>
    </submittedName>
</protein>
<dbReference type="GO" id="GO:0007165">
    <property type="term" value="P:signal transduction"/>
    <property type="evidence" value="ECO:0007669"/>
    <property type="project" value="TreeGrafter"/>
</dbReference>
<dbReference type="PRINTS" id="PR00377">
    <property type="entry name" value="IMPHPHTASES"/>
</dbReference>
<sequence length="267" mass="28636">MHHPHHDAVVQLMRRVAADIVLPRFRNLAADEVEEKAADDMVTIADRLSEEALTAGLVAIDASARVVGEEAVAADATLLDGIDQGRVWIVDPIDGTNNYASGKTPFGIMIALAEDGEVLAGWILDPVADRLCHTVAGGGAFIDDVAVTTRPRTDERPVLGVPTYFLDGTEQADLAARAGEDWTLHPMPRCAAEQYPRLVLGVDDAAIFQRSLPWDHAAGALFLTEAGGVVRQLNGSPYRIGDPRDVMIAAASEAMWERAVGLVREDA</sequence>
<dbReference type="SUPFAM" id="SSF56655">
    <property type="entry name" value="Carbohydrate phosphatase"/>
    <property type="match status" value="1"/>
</dbReference>
<dbReference type="Gene3D" id="3.30.540.10">
    <property type="entry name" value="Fructose-1,6-Bisphosphatase, subunit A, domain 1"/>
    <property type="match status" value="1"/>
</dbReference>
<evidence type="ECO:0000256" key="1">
    <source>
        <dbReference type="ARBA" id="ARBA00009759"/>
    </source>
</evidence>
<dbReference type="PANTHER" id="PTHR20854">
    <property type="entry name" value="INOSITOL MONOPHOSPHATASE"/>
    <property type="match status" value="1"/>
</dbReference>
<feature type="binding site" evidence="5">
    <location>
        <position position="93"/>
    </location>
    <ligand>
        <name>Mg(2+)</name>
        <dbReference type="ChEBI" id="CHEBI:18420"/>
        <label>2</label>
    </ligand>
</feature>
<feature type="binding site" evidence="5">
    <location>
        <position position="94"/>
    </location>
    <ligand>
        <name>Mg(2+)</name>
        <dbReference type="ChEBI" id="CHEBI:18420"/>
        <label>1</label>
        <note>catalytic</note>
    </ligand>
</feature>
<keyword evidence="3" id="KW-0378">Hydrolase</keyword>
<dbReference type="AlphaFoldDB" id="A0A0D1MAL8"/>
<keyword evidence="4 5" id="KW-0460">Magnesium</keyword>
<reference evidence="6 7" key="1">
    <citation type="submission" date="2015-01" db="EMBL/GenBank/DDBJ databases">
        <title>Genome of Sphingomonas taxi strain 30a.</title>
        <authorList>
            <person name="Eevers N."/>
            <person name="Van Hamme J."/>
            <person name="Bottos E."/>
            <person name="Weyens N."/>
            <person name="Vangronsveld J."/>
        </authorList>
    </citation>
    <scope>NUCLEOTIDE SEQUENCE [LARGE SCALE GENOMIC DNA]</scope>
    <source>
        <strain evidence="6 7">30a</strain>
    </source>
</reference>
<dbReference type="Gene3D" id="3.40.190.80">
    <property type="match status" value="1"/>
</dbReference>
<dbReference type="PATRIC" id="fig|1549858.7.peg.3238"/>
<dbReference type="PANTHER" id="PTHR20854:SF4">
    <property type="entry name" value="INOSITOL-1-MONOPHOSPHATASE-RELATED"/>
    <property type="match status" value="1"/>
</dbReference>
<dbReference type="GO" id="GO:0046872">
    <property type="term" value="F:metal ion binding"/>
    <property type="evidence" value="ECO:0007669"/>
    <property type="project" value="UniProtKB-KW"/>
</dbReference>
<evidence type="ECO:0000313" key="6">
    <source>
        <dbReference type="EMBL" id="KIU29460.1"/>
    </source>
</evidence>
<dbReference type="EMBL" id="JXTP01000017">
    <property type="protein sequence ID" value="KIU29460.1"/>
    <property type="molecule type" value="Genomic_DNA"/>
</dbReference>
<dbReference type="GO" id="GO:0008934">
    <property type="term" value="F:inositol monophosphate 1-phosphatase activity"/>
    <property type="evidence" value="ECO:0007669"/>
    <property type="project" value="TreeGrafter"/>
</dbReference>
<dbReference type="GO" id="GO:0006020">
    <property type="term" value="P:inositol metabolic process"/>
    <property type="evidence" value="ECO:0007669"/>
    <property type="project" value="TreeGrafter"/>
</dbReference>
<dbReference type="Proteomes" id="UP000033203">
    <property type="component" value="Unassembled WGS sequence"/>
</dbReference>
<dbReference type="PROSITE" id="PS00629">
    <property type="entry name" value="IMP_1"/>
    <property type="match status" value="1"/>
</dbReference>
<evidence type="ECO:0000256" key="3">
    <source>
        <dbReference type="ARBA" id="ARBA00022801"/>
    </source>
</evidence>
<evidence type="ECO:0000313" key="7">
    <source>
        <dbReference type="Proteomes" id="UP000033203"/>
    </source>
</evidence>
<comment type="similarity">
    <text evidence="1">Belongs to the inositol monophosphatase superfamily.</text>
</comment>
<dbReference type="InterPro" id="IPR020583">
    <property type="entry name" value="Inositol_monoP_metal-BS"/>
</dbReference>